<keyword evidence="5" id="KW-0804">Transcription</keyword>
<dbReference type="PANTHER" id="PTHR11793:SF10">
    <property type="entry name" value="TRANSCRIPTION FACTOR 4"/>
    <property type="match status" value="1"/>
</dbReference>
<name>A0A834CQL8_ORYME</name>
<feature type="region of interest" description="Disordered" evidence="7">
    <location>
        <begin position="51"/>
        <end position="168"/>
    </location>
</feature>
<evidence type="ECO:0000256" key="1">
    <source>
        <dbReference type="ARBA" id="ARBA00004123"/>
    </source>
</evidence>
<sequence length="246" mass="26585">MFVGPCDFAKMHHQQRMAALGTDKELSDLLDFSAMPNSDLKMFPTSMMFSPPASSGKNGPTSLGSGHFSGSSMEERTNSASWASGSRSSKSYADGSQYMASHDSLSPPYTNSRLTGKTERSSYSYSRESNPHCHQSILGGEMGLGSPGASSPTKPAGQYYQHYSSNPRRRTLHMDTMEIHTKKVRKVPPGLPSSELLLREMPPTNTHLQHVLTHSADGDADGATAMLRSESLIRSTVAPSQSSPVL</sequence>
<comment type="caution">
    <text evidence="8">The sequence shown here is derived from an EMBL/GenBank/DDBJ whole genome shotgun (WGS) entry which is preliminary data.</text>
</comment>
<keyword evidence="6" id="KW-0539">Nucleus</keyword>
<accession>A0A834CQL8</accession>
<proteinExistence type="predicted"/>
<dbReference type="Proteomes" id="UP000646548">
    <property type="component" value="Unassembled WGS sequence"/>
</dbReference>
<dbReference type="PANTHER" id="PTHR11793">
    <property type="entry name" value="BASIC HELIX-LOOP-HELIX TRANSCRIPTION FACTOR"/>
    <property type="match status" value="1"/>
</dbReference>
<dbReference type="GO" id="GO:0000785">
    <property type="term" value="C:chromatin"/>
    <property type="evidence" value="ECO:0007669"/>
    <property type="project" value="TreeGrafter"/>
</dbReference>
<dbReference type="GO" id="GO:0000978">
    <property type="term" value="F:RNA polymerase II cis-regulatory region sequence-specific DNA binding"/>
    <property type="evidence" value="ECO:0007669"/>
    <property type="project" value="TreeGrafter"/>
</dbReference>
<protein>
    <submittedName>
        <fullName evidence="8">Transcription factor 4</fullName>
    </submittedName>
</protein>
<gene>
    <name evidence="8" type="ORF">FQA47_019993</name>
</gene>
<organism evidence="8 9">
    <name type="scientific">Oryzias melastigma</name>
    <name type="common">Marine medaka</name>
    <dbReference type="NCBI Taxonomy" id="30732"/>
    <lineage>
        <taxon>Eukaryota</taxon>
        <taxon>Metazoa</taxon>
        <taxon>Chordata</taxon>
        <taxon>Craniata</taxon>
        <taxon>Vertebrata</taxon>
        <taxon>Euteleostomi</taxon>
        <taxon>Actinopterygii</taxon>
        <taxon>Neopterygii</taxon>
        <taxon>Teleostei</taxon>
        <taxon>Neoteleostei</taxon>
        <taxon>Acanthomorphata</taxon>
        <taxon>Ovalentaria</taxon>
        <taxon>Atherinomorphae</taxon>
        <taxon>Beloniformes</taxon>
        <taxon>Adrianichthyidae</taxon>
        <taxon>Oryziinae</taxon>
        <taxon>Oryzias</taxon>
    </lineage>
</organism>
<keyword evidence="2" id="KW-0805">Transcription regulation</keyword>
<feature type="compositionally biased region" description="Polar residues" evidence="7">
    <location>
        <begin position="103"/>
        <end position="115"/>
    </location>
</feature>
<keyword evidence="3" id="KW-0238">DNA-binding</keyword>
<evidence type="ECO:0000256" key="4">
    <source>
        <dbReference type="ARBA" id="ARBA00023159"/>
    </source>
</evidence>
<evidence type="ECO:0000313" key="8">
    <source>
        <dbReference type="EMBL" id="KAF6731003.1"/>
    </source>
</evidence>
<reference evidence="8" key="1">
    <citation type="journal article" name="BMC Genomics">
        <title>Long-read sequencing and de novo genome assembly of marine medaka (Oryzias melastigma).</title>
        <authorList>
            <person name="Liang P."/>
            <person name="Saqib H.S.A."/>
            <person name="Ni X."/>
            <person name="Shen Y."/>
        </authorList>
    </citation>
    <scope>NUCLEOTIDE SEQUENCE</scope>
    <source>
        <strain evidence="8">Bigg-433</strain>
    </source>
</reference>
<evidence type="ECO:0000256" key="2">
    <source>
        <dbReference type="ARBA" id="ARBA00023015"/>
    </source>
</evidence>
<dbReference type="GO" id="GO:0000981">
    <property type="term" value="F:DNA-binding transcription factor activity, RNA polymerase II-specific"/>
    <property type="evidence" value="ECO:0007669"/>
    <property type="project" value="TreeGrafter"/>
</dbReference>
<evidence type="ECO:0000313" key="9">
    <source>
        <dbReference type="Proteomes" id="UP000646548"/>
    </source>
</evidence>
<evidence type="ECO:0000256" key="3">
    <source>
        <dbReference type="ARBA" id="ARBA00023125"/>
    </source>
</evidence>
<dbReference type="GO" id="GO:0005634">
    <property type="term" value="C:nucleus"/>
    <property type="evidence" value="ECO:0007669"/>
    <property type="project" value="UniProtKB-SubCell"/>
</dbReference>
<evidence type="ECO:0000256" key="6">
    <source>
        <dbReference type="ARBA" id="ARBA00023242"/>
    </source>
</evidence>
<dbReference type="InterPro" id="IPR051098">
    <property type="entry name" value="NeuroDiff_E-box_TFs"/>
</dbReference>
<dbReference type="AlphaFoldDB" id="A0A834CQL8"/>
<comment type="subcellular location">
    <subcellularLocation>
        <location evidence="1">Nucleus</location>
    </subcellularLocation>
</comment>
<dbReference type="EMBL" id="WKFB01000223">
    <property type="protein sequence ID" value="KAF6731003.1"/>
    <property type="molecule type" value="Genomic_DNA"/>
</dbReference>
<keyword evidence="4" id="KW-0010">Activator</keyword>
<feature type="compositionally biased region" description="Low complexity" evidence="7">
    <location>
        <begin position="79"/>
        <end position="96"/>
    </location>
</feature>
<evidence type="ECO:0000256" key="7">
    <source>
        <dbReference type="SAM" id="MobiDB-lite"/>
    </source>
</evidence>
<feature type="compositionally biased region" description="Polar residues" evidence="7">
    <location>
        <begin position="52"/>
        <end position="72"/>
    </location>
</feature>
<dbReference type="GO" id="GO:0005667">
    <property type="term" value="C:transcription regulator complex"/>
    <property type="evidence" value="ECO:0007669"/>
    <property type="project" value="TreeGrafter"/>
</dbReference>
<evidence type="ECO:0000256" key="5">
    <source>
        <dbReference type="ARBA" id="ARBA00023163"/>
    </source>
</evidence>